<keyword evidence="3" id="KW-0949">S-adenosyl-L-methionine</keyword>
<dbReference type="InterPro" id="IPR016461">
    <property type="entry name" value="COMT-like"/>
</dbReference>
<keyword evidence="4" id="KW-0732">Signal</keyword>
<dbReference type="Gene3D" id="1.10.10.10">
    <property type="entry name" value="Winged helix-like DNA-binding domain superfamily/Winged helix DNA-binding domain"/>
    <property type="match status" value="1"/>
</dbReference>
<dbReference type="InterPro" id="IPR036390">
    <property type="entry name" value="WH_DNA-bd_sf"/>
</dbReference>
<evidence type="ECO:0000313" key="6">
    <source>
        <dbReference type="EMBL" id="KAJ3703580.1"/>
    </source>
</evidence>
<keyword evidence="1" id="KW-0489">Methyltransferase</keyword>
<organism evidence="6 7">
    <name type="scientific">Rhynchospora tenuis</name>
    <dbReference type="NCBI Taxonomy" id="198213"/>
    <lineage>
        <taxon>Eukaryota</taxon>
        <taxon>Viridiplantae</taxon>
        <taxon>Streptophyta</taxon>
        <taxon>Embryophyta</taxon>
        <taxon>Tracheophyta</taxon>
        <taxon>Spermatophyta</taxon>
        <taxon>Magnoliopsida</taxon>
        <taxon>Liliopsida</taxon>
        <taxon>Poales</taxon>
        <taxon>Cyperaceae</taxon>
        <taxon>Cyperoideae</taxon>
        <taxon>Rhynchosporeae</taxon>
        <taxon>Rhynchospora</taxon>
    </lineage>
</organism>
<dbReference type="GO" id="GO:0008171">
    <property type="term" value="F:O-methyltransferase activity"/>
    <property type="evidence" value="ECO:0007669"/>
    <property type="project" value="InterPro"/>
</dbReference>
<dbReference type="SUPFAM" id="SSF46785">
    <property type="entry name" value="Winged helix' DNA-binding domain"/>
    <property type="match status" value="1"/>
</dbReference>
<comment type="caution">
    <text evidence="6">The sequence shown here is derived from an EMBL/GenBank/DDBJ whole genome shotgun (WGS) entry which is preliminary data.</text>
</comment>
<evidence type="ECO:0000313" key="7">
    <source>
        <dbReference type="Proteomes" id="UP001210211"/>
    </source>
</evidence>
<dbReference type="Gene3D" id="3.40.50.150">
    <property type="entry name" value="Vaccinia Virus protein VP39"/>
    <property type="match status" value="1"/>
</dbReference>
<protein>
    <recommendedName>
        <fullName evidence="5">O-methyltransferase C-terminal domain-containing protein</fullName>
    </recommendedName>
</protein>
<dbReference type="AlphaFoldDB" id="A0AAD5ZT71"/>
<keyword evidence="2" id="KW-0808">Transferase</keyword>
<evidence type="ECO:0000256" key="3">
    <source>
        <dbReference type="ARBA" id="ARBA00022691"/>
    </source>
</evidence>
<gene>
    <name evidence="6" type="ORF">LUZ61_007285</name>
</gene>
<dbReference type="Pfam" id="PF00891">
    <property type="entry name" value="Methyltransf_2"/>
    <property type="match status" value="1"/>
</dbReference>
<dbReference type="InterPro" id="IPR001077">
    <property type="entry name" value="COMT_C"/>
</dbReference>
<feature type="domain" description="O-methyltransferase C-terminal" evidence="5">
    <location>
        <begin position="64"/>
        <end position="267"/>
    </location>
</feature>
<dbReference type="EMBL" id="JAMRDG010000001">
    <property type="protein sequence ID" value="KAJ3703580.1"/>
    <property type="molecule type" value="Genomic_DNA"/>
</dbReference>
<feature type="chain" id="PRO_5042222418" description="O-methyltransferase C-terminal domain-containing protein" evidence="4">
    <location>
        <begin position="18"/>
        <end position="428"/>
    </location>
</feature>
<dbReference type="InterPro" id="IPR029063">
    <property type="entry name" value="SAM-dependent_MTases_sf"/>
</dbReference>
<dbReference type="PANTHER" id="PTHR11746">
    <property type="entry name" value="O-METHYLTRANSFERASE"/>
    <property type="match status" value="1"/>
</dbReference>
<dbReference type="GO" id="GO:0032259">
    <property type="term" value="P:methylation"/>
    <property type="evidence" value="ECO:0007669"/>
    <property type="project" value="UniProtKB-KW"/>
</dbReference>
<reference evidence="6 7" key="1">
    <citation type="journal article" date="2022" name="Cell">
        <title>Repeat-based holocentromeres influence genome architecture and karyotype evolution.</title>
        <authorList>
            <person name="Hofstatter P.G."/>
            <person name="Thangavel G."/>
            <person name="Lux T."/>
            <person name="Neumann P."/>
            <person name="Vondrak T."/>
            <person name="Novak P."/>
            <person name="Zhang M."/>
            <person name="Costa L."/>
            <person name="Castellani M."/>
            <person name="Scott A."/>
            <person name="Toegelov H."/>
            <person name="Fuchs J."/>
            <person name="Mata-Sucre Y."/>
            <person name="Dias Y."/>
            <person name="Vanzela A.L.L."/>
            <person name="Huettel B."/>
            <person name="Almeida C.C.S."/>
            <person name="Simkova H."/>
            <person name="Souza G."/>
            <person name="Pedrosa-Harand A."/>
            <person name="Macas J."/>
            <person name="Mayer K.F.X."/>
            <person name="Houben A."/>
            <person name="Marques A."/>
        </authorList>
    </citation>
    <scope>NUCLEOTIDE SEQUENCE [LARGE SCALE GENOMIC DNA]</scope>
    <source>
        <strain evidence="6">RhyTen1mFocal</strain>
    </source>
</reference>
<evidence type="ECO:0000259" key="5">
    <source>
        <dbReference type="Pfam" id="PF00891"/>
    </source>
</evidence>
<name>A0AAD5ZT71_9POAL</name>
<dbReference type="InterPro" id="IPR036388">
    <property type="entry name" value="WH-like_DNA-bd_sf"/>
</dbReference>
<keyword evidence="7" id="KW-1185">Reference proteome</keyword>
<evidence type="ECO:0000256" key="4">
    <source>
        <dbReference type="SAM" id="SignalP"/>
    </source>
</evidence>
<dbReference type="SUPFAM" id="SSF53335">
    <property type="entry name" value="S-adenosyl-L-methionine-dependent methyltransferases"/>
    <property type="match status" value="1"/>
</dbReference>
<feature type="signal peptide" evidence="4">
    <location>
        <begin position="1"/>
        <end position="17"/>
    </location>
</feature>
<dbReference type="PROSITE" id="PS51683">
    <property type="entry name" value="SAM_OMT_II"/>
    <property type="match status" value="1"/>
</dbReference>
<proteinExistence type="predicted"/>
<sequence>MLDRMLALLASFNIVSCTIDEKEKMVRRYGPAPFFKWLTKDENGATAANLVLLAMEQAFVVGGQHLKDAVLEGGVAFEKAHGITAFEYMGTDPSFSMIFNKAMMDNSTFTLKKMLEIYQGFKDVRILVDIGGGVGAALRMIVLKYPHIKGINLDLPHVISAAPAFPGVEHVGGSMFDCIPHGDTILLKWVLHNWSDEHCMKVLKNCYTALPAEGKVIVVDGILPVKPQPTTRSQATYMLDVLMLSNFGGKERTKNEFENLAKEAGFAQRRAQPWRTKEDRRPSPMWHVASSLSQVRTRRPRKSSKFLCEHIPNGTAIVLEYKRIQLKPQLPEMAGLISENQELKFLCKEERVIELLSGSKRSKFSGKVVESQFLIKYQIQWFIFLSRDFRTWAFSRDPISLLNLHFLVNVAACWQLKLNRFIYIAINR</sequence>
<accession>A0AAD5ZT71</accession>
<evidence type="ECO:0000256" key="1">
    <source>
        <dbReference type="ARBA" id="ARBA00022603"/>
    </source>
</evidence>
<evidence type="ECO:0000256" key="2">
    <source>
        <dbReference type="ARBA" id="ARBA00022679"/>
    </source>
</evidence>
<dbReference type="Proteomes" id="UP001210211">
    <property type="component" value="Unassembled WGS sequence"/>
</dbReference>